<dbReference type="AlphaFoldDB" id="A0A3A2ZBZ7"/>
<dbReference type="SUPFAM" id="SSF53335">
    <property type="entry name" value="S-adenosyl-L-methionine-dependent methyltransferases"/>
    <property type="match status" value="1"/>
</dbReference>
<dbReference type="InterPro" id="IPR029063">
    <property type="entry name" value="SAM-dependent_MTases_sf"/>
</dbReference>
<feature type="region of interest" description="Disordered" evidence="8">
    <location>
        <begin position="63"/>
        <end position="87"/>
    </location>
</feature>
<dbReference type="GO" id="GO:0046872">
    <property type="term" value="F:metal ion binding"/>
    <property type="evidence" value="ECO:0007669"/>
    <property type="project" value="UniProtKB-KW"/>
</dbReference>
<evidence type="ECO:0000256" key="3">
    <source>
        <dbReference type="ARBA" id="ARBA00022946"/>
    </source>
</evidence>
<dbReference type="EMBL" id="MVGC01000288">
    <property type="protein sequence ID" value="RJE20652.1"/>
    <property type="molecule type" value="Genomic_DNA"/>
</dbReference>
<feature type="compositionally biased region" description="Polar residues" evidence="8">
    <location>
        <begin position="671"/>
        <end position="685"/>
    </location>
</feature>
<accession>A0A3A2ZBZ7</accession>
<proteinExistence type="predicted"/>
<evidence type="ECO:0000313" key="9">
    <source>
        <dbReference type="EMBL" id="RJE20652.1"/>
    </source>
</evidence>
<dbReference type="InterPro" id="IPR052571">
    <property type="entry name" value="Mt_RNA_Methyltransferase"/>
</dbReference>
<dbReference type="OrthoDB" id="421327at2759"/>
<organism evidence="9 10">
    <name type="scientific">Aspergillus sclerotialis</name>
    <dbReference type="NCBI Taxonomy" id="2070753"/>
    <lineage>
        <taxon>Eukaryota</taxon>
        <taxon>Fungi</taxon>
        <taxon>Dikarya</taxon>
        <taxon>Ascomycota</taxon>
        <taxon>Pezizomycotina</taxon>
        <taxon>Eurotiomycetes</taxon>
        <taxon>Eurotiomycetidae</taxon>
        <taxon>Eurotiales</taxon>
        <taxon>Aspergillaceae</taxon>
        <taxon>Aspergillus</taxon>
        <taxon>Aspergillus subgen. Polypaecilum</taxon>
    </lineage>
</organism>
<feature type="compositionally biased region" description="Basic and acidic residues" evidence="8">
    <location>
        <begin position="202"/>
        <end position="211"/>
    </location>
</feature>
<evidence type="ECO:0000256" key="5">
    <source>
        <dbReference type="ARBA" id="ARBA00023014"/>
    </source>
</evidence>
<name>A0A3A2ZBZ7_9EURO</name>
<sequence>MFPRHSASRASRTCSRDLLRTTVHHHTQVNTQPFYGGAKSLTLQRRGNSTKCLTPASVLNSPIHGKNVNNRSRQWKGKRLSSTNAAPHADRKDEIYELIDNINRNEAEMARLMDELDLLDDYHGALNYDGPDPEDVFTPLVGHRNQEALEAKVQSARQQFGDYVPEGYLSDIELQLYTRLYGEPIAKEEEALDVEEDDDGQEPDRLYREDGEGGWEEVEHEVVDEEDDIPVAYDMEAPAEETATMRRAREVAEELGGELMLERSRAEADTQPSIRNHPWTLEARFGRSAISLPYNTVSGPISAILSNYSNKHIYESAHELFGGRKLPHSTTTLPPKAQMPQLPIPLRAGQRFMTEMEANSFLAVLFPGMYASALSILAEVRKRLGTKWIRDLITKEGGPHVLDVGGGGAGVLAWRDIIRAEWAAMNPEHPKSAPVPVGKSTVLTGSDALQARASIILEDTTFLPRLPNYVHVRDRPTLDDDTEPQPRKHYDIIIAPHNLLGISEDFMRKEHVENLWSLLNPNGGVLVLFEKGRQKGFEAVAGARDMILNRYISSSGATNYETLTESQIESRYMEKETGMIVAPCTNHEVCPMYRIPGEVKGRRDYCHFKQKYYRPDFLQRITGAKDRNDEDVQFSYIAVQRGVDLREKEGIVQGPVATDVAFAGYEHFNPEASQSEVQEPNTSEPASAAAGKVKTFHTLQLPRAIYPPMKRKGHVILDLCTPAGQIERWTVPRSFSKQAFKDARKSQWGDLWALGAKTRLARNIKIGSKDGEGKKERLARRAAAKAAMNEEGGDIDEQNEIDRLDKADLDDALNPGREKEKGQTVPRWKKKAGKRRARQAVKDDAERRVSGLTEQL</sequence>
<comment type="subcellular location">
    <subcellularLocation>
        <location evidence="1">Mitochondrion</location>
    </subcellularLocation>
</comment>
<dbReference type="PANTHER" id="PTHR13184">
    <property type="entry name" value="37S RIBOSOMAL PROTEIN S22"/>
    <property type="match status" value="1"/>
</dbReference>
<keyword evidence="9" id="KW-0687">Ribonucleoprotein</keyword>
<comment type="function">
    <text evidence="7">Mitochondrial ribosome (mitoribosome) assembly factor. Binds at the interface of the head and body domains of the mitochondrial small ribosomal subunit (mt-SSU), occluding the mRNA channel and preventing compaction of the head domain towards the body. Probable inactive methyltransferase: retains the characteristic folding and ability to bind S-adenosyl-L-methionine, but it probably lost its methyltransferase activity.</text>
</comment>
<evidence type="ECO:0000256" key="8">
    <source>
        <dbReference type="SAM" id="MobiDB-lite"/>
    </source>
</evidence>
<dbReference type="PANTHER" id="PTHR13184:SF5">
    <property type="entry name" value="METHYLTRANSFERASE-LIKE PROTEIN 17, MITOCHONDRIAL"/>
    <property type="match status" value="1"/>
</dbReference>
<evidence type="ECO:0000256" key="6">
    <source>
        <dbReference type="ARBA" id="ARBA00023128"/>
    </source>
</evidence>
<dbReference type="GO" id="GO:0051536">
    <property type="term" value="F:iron-sulfur cluster binding"/>
    <property type="evidence" value="ECO:0007669"/>
    <property type="project" value="UniProtKB-KW"/>
</dbReference>
<feature type="compositionally biased region" description="Acidic residues" evidence="8">
    <location>
        <begin position="190"/>
        <end position="201"/>
    </location>
</feature>
<dbReference type="STRING" id="2070753.A0A3A2ZBZ7"/>
<gene>
    <name evidence="9" type="ORF">PHISCL_07018</name>
</gene>
<comment type="caution">
    <text evidence="9">The sequence shown here is derived from an EMBL/GenBank/DDBJ whole genome shotgun (WGS) entry which is preliminary data.</text>
</comment>
<evidence type="ECO:0000256" key="4">
    <source>
        <dbReference type="ARBA" id="ARBA00023004"/>
    </source>
</evidence>
<keyword evidence="6" id="KW-0496">Mitochondrion</keyword>
<keyword evidence="10" id="KW-1185">Reference proteome</keyword>
<dbReference type="GO" id="GO:0005763">
    <property type="term" value="C:mitochondrial small ribosomal subunit"/>
    <property type="evidence" value="ECO:0007669"/>
    <property type="project" value="TreeGrafter"/>
</dbReference>
<dbReference type="GO" id="GO:0006412">
    <property type="term" value="P:translation"/>
    <property type="evidence" value="ECO:0007669"/>
    <property type="project" value="InterPro"/>
</dbReference>
<dbReference type="Proteomes" id="UP000266188">
    <property type="component" value="Unassembled WGS sequence"/>
</dbReference>
<evidence type="ECO:0000256" key="2">
    <source>
        <dbReference type="ARBA" id="ARBA00022723"/>
    </source>
</evidence>
<feature type="compositionally biased region" description="Basic residues" evidence="8">
    <location>
        <begin position="827"/>
        <end position="839"/>
    </location>
</feature>
<keyword evidence="5" id="KW-0411">Iron-sulfur</keyword>
<reference evidence="10" key="1">
    <citation type="submission" date="2017-02" db="EMBL/GenBank/DDBJ databases">
        <authorList>
            <person name="Tafer H."/>
            <person name="Lopandic K."/>
        </authorList>
    </citation>
    <scope>NUCLEOTIDE SEQUENCE [LARGE SCALE GENOMIC DNA]</scope>
    <source>
        <strain evidence="10">CBS 366.77</strain>
    </source>
</reference>
<evidence type="ECO:0000313" key="10">
    <source>
        <dbReference type="Proteomes" id="UP000266188"/>
    </source>
</evidence>
<dbReference type="Pfam" id="PF09243">
    <property type="entry name" value="Rsm22"/>
    <property type="match status" value="1"/>
</dbReference>
<feature type="region of interest" description="Disordered" evidence="8">
    <location>
        <begin position="671"/>
        <end position="691"/>
    </location>
</feature>
<keyword evidence="4" id="KW-0408">Iron</keyword>
<protein>
    <submittedName>
        <fullName evidence="9">37S ribosomal protein RSM22</fullName>
    </submittedName>
</protein>
<feature type="region of interest" description="Disordered" evidence="8">
    <location>
        <begin position="807"/>
        <end position="856"/>
    </location>
</feature>
<dbReference type="InterPro" id="IPR015324">
    <property type="entry name" value="Ribosomal_Rsm22-like"/>
</dbReference>
<keyword evidence="2" id="KW-0479">Metal-binding</keyword>
<feature type="region of interest" description="Disordered" evidence="8">
    <location>
        <begin position="190"/>
        <end position="215"/>
    </location>
</feature>
<keyword evidence="9" id="KW-0689">Ribosomal protein</keyword>
<feature type="compositionally biased region" description="Basic and acidic residues" evidence="8">
    <location>
        <begin position="840"/>
        <end position="849"/>
    </location>
</feature>
<evidence type="ECO:0000256" key="1">
    <source>
        <dbReference type="ARBA" id="ARBA00004173"/>
    </source>
</evidence>
<dbReference type="GO" id="GO:0008168">
    <property type="term" value="F:methyltransferase activity"/>
    <property type="evidence" value="ECO:0007669"/>
    <property type="project" value="InterPro"/>
</dbReference>
<dbReference type="GO" id="GO:0003735">
    <property type="term" value="F:structural constituent of ribosome"/>
    <property type="evidence" value="ECO:0007669"/>
    <property type="project" value="TreeGrafter"/>
</dbReference>
<evidence type="ECO:0000256" key="7">
    <source>
        <dbReference type="ARBA" id="ARBA00045681"/>
    </source>
</evidence>
<keyword evidence="3" id="KW-0809">Transit peptide</keyword>